<sequence>MDGTTDIRIADRAVIEQLLPMHLHLAADGTVIGIGPTLRKMIGAATGPVEALFRDARPGVTEELSATIRRAAGQGERLFLRMIDPPMLSLRGHAVETADGSLLVDLGFGIALIDAVNAAGLTDSDFAPPELAMELLFLYEANRAVLGELSSFNHQLEEARRAAEVKAHTDPLTGLSNRRGLDIALSLAFHAAFDPQNADDRKAFALVHLDLDKFKQVNDTLGHEAGDRVLCDVGCVLRETTRSHDVAARIGGDEFVLILPGLQSAPTLEKLSRRIIDGIEAVRVTADGGSAVSASIGIVLSDGYRGLTPEQMLRDADTALYRSKNAGRRRATILQKPLV</sequence>
<dbReference type="SUPFAM" id="SSF55073">
    <property type="entry name" value="Nucleotide cyclase"/>
    <property type="match status" value="1"/>
</dbReference>
<dbReference type="AlphaFoldDB" id="A0A934SCR2"/>
<dbReference type="SMART" id="SM00267">
    <property type="entry name" value="GGDEF"/>
    <property type="match status" value="1"/>
</dbReference>
<dbReference type="Pfam" id="PF00990">
    <property type="entry name" value="GGDEF"/>
    <property type="match status" value="1"/>
</dbReference>
<dbReference type="InterPro" id="IPR029787">
    <property type="entry name" value="Nucleotide_cyclase"/>
</dbReference>
<dbReference type="RefSeq" id="WP_200684538.1">
    <property type="nucleotide sequence ID" value="NZ_JAEPRQ010000001.1"/>
</dbReference>
<dbReference type="InterPro" id="IPR000160">
    <property type="entry name" value="GGDEF_dom"/>
</dbReference>
<dbReference type="PANTHER" id="PTHR45138">
    <property type="entry name" value="REGULATORY COMPONENTS OF SENSORY TRANSDUCTION SYSTEM"/>
    <property type="match status" value="1"/>
</dbReference>
<name>A0A934SCR2_9RHOB</name>
<dbReference type="Gene3D" id="3.30.70.270">
    <property type="match status" value="1"/>
</dbReference>
<proteinExistence type="predicted"/>
<dbReference type="CDD" id="cd01949">
    <property type="entry name" value="GGDEF"/>
    <property type="match status" value="1"/>
</dbReference>
<evidence type="ECO:0000313" key="4">
    <source>
        <dbReference type="Proteomes" id="UP000640485"/>
    </source>
</evidence>
<dbReference type="GO" id="GO:0043709">
    <property type="term" value="P:cell adhesion involved in single-species biofilm formation"/>
    <property type="evidence" value="ECO:0007669"/>
    <property type="project" value="TreeGrafter"/>
</dbReference>
<evidence type="ECO:0000313" key="3">
    <source>
        <dbReference type="EMBL" id="MBK4215517.1"/>
    </source>
</evidence>
<keyword evidence="4" id="KW-1185">Reference proteome</keyword>
<dbReference type="PROSITE" id="PS50887">
    <property type="entry name" value="GGDEF"/>
    <property type="match status" value="1"/>
</dbReference>
<dbReference type="GO" id="GO:1902201">
    <property type="term" value="P:negative regulation of bacterial-type flagellum-dependent cell motility"/>
    <property type="evidence" value="ECO:0007669"/>
    <property type="project" value="TreeGrafter"/>
</dbReference>
<evidence type="ECO:0000259" key="2">
    <source>
        <dbReference type="PROSITE" id="PS50887"/>
    </source>
</evidence>
<feature type="domain" description="GGDEF" evidence="2">
    <location>
        <begin position="202"/>
        <end position="336"/>
    </location>
</feature>
<dbReference type="EMBL" id="JAEPRQ010000001">
    <property type="protein sequence ID" value="MBK4215517.1"/>
    <property type="molecule type" value="Genomic_DNA"/>
</dbReference>
<dbReference type="PANTHER" id="PTHR45138:SF24">
    <property type="entry name" value="DIGUANYLATE CYCLASE DGCC-RELATED"/>
    <property type="match status" value="1"/>
</dbReference>
<dbReference type="Proteomes" id="UP000640485">
    <property type="component" value="Unassembled WGS sequence"/>
</dbReference>
<gene>
    <name evidence="3" type="ORF">JJJ17_06220</name>
</gene>
<comment type="caution">
    <text evidence="3">The sequence shown here is derived from an EMBL/GenBank/DDBJ whole genome shotgun (WGS) entry which is preliminary data.</text>
</comment>
<dbReference type="FunFam" id="3.30.70.270:FF:000001">
    <property type="entry name" value="Diguanylate cyclase domain protein"/>
    <property type="match status" value="1"/>
</dbReference>
<dbReference type="NCBIfam" id="TIGR00254">
    <property type="entry name" value="GGDEF"/>
    <property type="match status" value="1"/>
</dbReference>
<accession>A0A934SCR2</accession>
<dbReference type="InterPro" id="IPR050469">
    <property type="entry name" value="Diguanylate_Cyclase"/>
</dbReference>
<protein>
    <recommendedName>
        <fullName evidence="1">diguanylate cyclase</fullName>
        <ecNumber evidence="1">2.7.7.65</ecNumber>
    </recommendedName>
</protein>
<reference evidence="3" key="1">
    <citation type="submission" date="2021-01" db="EMBL/GenBank/DDBJ databases">
        <title>Paracoccus amoyensis sp. nov., isolated from the surface seawater along the coast of Xiamen Island, China.</title>
        <authorList>
            <person name="Lyu L."/>
        </authorList>
    </citation>
    <scope>NUCLEOTIDE SEQUENCE</scope>
    <source>
        <strain evidence="3">MJ17</strain>
    </source>
</reference>
<dbReference type="GO" id="GO:0005886">
    <property type="term" value="C:plasma membrane"/>
    <property type="evidence" value="ECO:0007669"/>
    <property type="project" value="TreeGrafter"/>
</dbReference>
<evidence type="ECO:0000256" key="1">
    <source>
        <dbReference type="ARBA" id="ARBA00012528"/>
    </source>
</evidence>
<dbReference type="GO" id="GO:0052621">
    <property type="term" value="F:diguanylate cyclase activity"/>
    <property type="evidence" value="ECO:0007669"/>
    <property type="project" value="UniProtKB-EC"/>
</dbReference>
<dbReference type="EC" id="2.7.7.65" evidence="1"/>
<dbReference type="InterPro" id="IPR043128">
    <property type="entry name" value="Rev_trsase/Diguanyl_cyclase"/>
</dbReference>
<organism evidence="3 4">
    <name type="scientific">Paracoccus caeni</name>
    <dbReference type="NCBI Taxonomy" id="657651"/>
    <lineage>
        <taxon>Bacteria</taxon>
        <taxon>Pseudomonadati</taxon>
        <taxon>Pseudomonadota</taxon>
        <taxon>Alphaproteobacteria</taxon>
        <taxon>Rhodobacterales</taxon>
        <taxon>Paracoccaceae</taxon>
        <taxon>Paracoccus</taxon>
    </lineage>
</organism>